<reference evidence="2 3" key="1">
    <citation type="submission" date="2019-02" db="EMBL/GenBank/DDBJ databases">
        <title>Genome sequence of the sea-ice species Brumimicrobium glaciale.</title>
        <authorList>
            <person name="Bowman J.P."/>
        </authorList>
    </citation>
    <scope>NUCLEOTIDE SEQUENCE [LARGE SCALE GENOMIC DNA]</scope>
    <source>
        <strain evidence="2 3">IC156</strain>
    </source>
</reference>
<evidence type="ECO:0000256" key="1">
    <source>
        <dbReference type="SAM" id="Phobius"/>
    </source>
</evidence>
<evidence type="ECO:0000313" key="2">
    <source>
        <dbReference type="EMBL" id="RYM32068.1"/>
    </source>
</evidence>
<dbReference type="Proteomes" id="UP000293952">
    <property type="component" value="Unassembled WGS sequence"/>
</dbReference>
<sequence>MTNPFYANCSVRLDSSISVSKRMEVIGNRLNSLGYFTKNRENKINFSERSVLYGGRFAYSYLVFGVSRRGVIAFKNNEIICEFPLFTQFIGLLTLVTVLASTFINIGDSSLLYVGISSLLLFTILFTIVRTKNLKVANGLLRRLTGIQ</sequence>
<keyword evidence="1" id="KW-0812">Transmembrane</keyword>
<dbReference type="EMBL" id="SETE01000007">
    <property type="protein sequence ID" value="RYM32068.1"/>
    <property type="molecule type" value="Genomic_DNA"/>
</dbReference>
<name>A0A4Q4KGX7_9FLAO</name>
<organism evidence="2 3">
    <name type="scientific">Brumimicrobium glaciale</name>
    <dbReference type="NCBI Taxonomy" id="200475"/>
    <lineage>
        <taxon>Bacteria</taxon>
        <taxon>Pseudomonadati</taxon>
        <taxon>Bacteroidota</taxon>
        <taxon>Flavobacteriia</taxon>
        <taxon>Flavobacteriales</taxon>
        <taxon>Crocinitomicaceae</taxon>
        <taxon>Brumimicrobium</taxon>
    </lineage>
</organism>
<gene>
    <name evidence="2" type="ORF">ERX46_15390</name>
</gene>
<feature type="transmembrane region" description="Helical" evidence="1">
    <location>
        <begin position="85"/>
        <end position="104"/>
    </location>
</feature>
<evidence type="ECO:0000313" key="3">
    <source>
        <dbReference type="Proteomes" id="UP000293952"/>
    </source>
</evidence>
<accession>A0A4Q4KGX7</accession>
<keyword evidence="1" id="KW-0472">Membrane</keyword>
<feature type="transmembrane region" description="Helical" evidence="1">
    <location>
        <begin position="110"/>
        <end position="129"/>
    </location>
</feature>
<proteinExistence type="predicted"/>
<keyword evidence="3" id="KW-1185">Reference proteome</keyword>
<dbReference type="OrthoDB" id="9976554at2"/>
<dbReference type="RefSeq" id="WP_130094756.1">
    <property type="nucleotide sequence ID" value="NZ_SETE01000007.1"/>
</dbReference>
<dbReference type="AlphaFoldDB" id="A0A4Q4KGX7"/>
<protein>
    <submittedName>
        <fullName evidence="2">Uncharacterized protein</fullName>
    </submittedName>
</protein>
<comment type="caution">
    <text evidence="2">The sequence shown here is derived from an EMBL/GenBank/DDBJ whole genome shotgun (WGS) entry which is preliminary data.</text>
</comment>
<keyword evidence="1" id="KW-1133">Transmembrane helix</keyword>